<accession>A0A1A8DIX8</accession>
<evidence type="ECO:0000256" key="1">
    <source>
        <dbReference type="SAM" id="MobiDB-lite"/>
    </source>
</evidence>
<protein>
    <submittedName>
        <fullName evidence="2">Uncharacterized protein</fullName>
    </submittedName>
</protein>
<feature type="compositionally biased region" description="Polar residues" evidence="1">
    <location>
        <begin position="27"/>
        <end position="48"/>
    </location>
</feature>
<feature type="compositionally biased region" description="Basic and acidic residues" evidence="1">
    <location>
        <begin position="100"/>
        <end position="109"/>
    </location>
</feature>
<sequence length="109" mass="11664">MTRVKAVQAHKESVYDRCWYRDVSDSVGGQQQQLRHSLTAAHQRSTDGQPGLAAARGGARSAEEDSGSLLSIRSVVGQPGPRPHTPVAQLPGSKTVVQTKDGDHQRGIP</sequence>
<evidence type="ECO:0000313" key="2">
    <source>
        <dbReference type="EMBL" id="SBQ34295.1"/>
    </source>
</evidence>
<reference evidence="2" key="1">
    <citation type="submission" date="2016-05" db="EMBL/GenBank/DDBJ databases">
        <authorList>
            <person name="Lavstsen T."/>
            <person name="Jespersen J.S."/>
        </authorList>
    </citation>
    <scope>NUCLEOTIDE SEQUENCE</scope>
    <source>
        <tissue evidence="2">Brain</tissue>
    </source>
</reference>
<dbReference type="AlphaFoldDB" id="A0A1A8DIX8"/>
<gene>
    <name evidence="2" type="primary">Nfu_g_1_009095</name>
</gene>
<reference evidence="2" key="2">
    <citation type="submission" date="2016-06" db="EMBL/GenBank/DDBJ databases">
        <title>The genome of a short-lived fish provides insights into sex chromosome evolution and the genetic control of aging.</title>
        <authorList>
            <person name="Reichwald K."/>
            <person name="Felder M."/>
            <person name="Petzold A."/>
            <person name="Koch P."/>
            <person name="Groth M."/>
            <person name="Platzer M."/>
        </authorList>
    </citation>
    <scope>NUCLEOTIDE SEQUENCE</scope>
    <source>
        <tissue evidence="2">Brain</tissue>
    </source>
</reference>
<dbReference type="EMBL" id="HAEA01005815">
    <property type="protein sequence ID" value="SBQ34295.1"/>
    <property type="molecule type" value="Transcribed_RNA"/>
</dbReference>
<organism evidence="2">
    <name type="scientific">Nothobranchius kadleci</name>
    <name type="common">African annual killifish</name>
    <dbReference type="NCBI Taxonomy" id="1051664"/>
    <lineage>
        <taxon>Eukaryota</taxon>
        <taxon>Metazoa</taxon>
        <taxon>Chordata</taxon>
        <taxon>Craniata</taxon>
        <taxon>Vertebrata</taxon>
        <taxon>Euteleostomi</taxon>
        <taxon>Actinopterygii</taxon>
        <taxon>Neopterygii</taxon>
        <taxon>Teleostei</taxon>
        <taxon>Neoteleostei</taxon>
        <taxon>Acanthomorphata</taxon>
        <taxon>Ovalentaria</taxon>
        <taxon>Atherinomorphae</taxon>
        <taxon>Cyprinodontiformes</taxon>
        <taxon>Nothobranchiidae</taxon>
        <taxon>Nothobranchius</taxon>
    </lineage>
</organism>
<feature type="region of interest" description="Disordered" evidence="1">
    <location>
        <begin position="25"/>
        <end position="109"/>
    </location>
</feature>
<proteinExistence type="predicted"/>
<name>A0A1A8DIX8_NOTKA</name>